<evidence type="ECO:0000313" key="3">
    <source>
        <dbReference type="Proteomes" id="UP001549110"/>
    </source>
</evidence>
<evidence type="ECO:0000313" key="2">
    <source>
        <dbReference type="EMBL" id="MET3527285.1"/>
    </source>
</evidence>
<feature type="transmembrane region" description="Helical" evidence="1">
    <location>
        <begin position="20"/>
        <end position="46"/>
    </location>
</feature>
<evidence type="ECO:0000256" key="1">
    <source>
        <dbReference type="SAM" id="Phobius"/>
    </source>
</evidence>
<keyword evidence="1" id="KW-0472">Membrane</keyword>
<comment type="caution">
    <text evidence="2">The sequence shown here is derived from an EMBL/GenBank/DDBJ whole genome shotgun (WGS) entry which is preliminary data.</text>
</comment>
<organism evidence="2 3">
    <name type="scientific">Phenylobacterium koreense</name>
    <dbReference type="NCBI Taxonomy" id="266125"/>
    <lineage>
        <taxon>Bacteria</taxon>
        <taxon>Pseudomonadati</taxon>
        <taxon>Pseudomonadota</taxon>
        <taxon>Alphaproteobacteria</taxon>
        <taxon>Caulobacterales</taxon>
        <taxon>Caulobacteraceae</taxon>
        <taxon>Phenylobacterium</taxon>
    </lineage>
</organism>
<dbReference type="Proteomes" id="UP001549110">
    <property type="component" value="Unassembled WGS sequence"/>
</dbReference>
<proteinExistence type="predicted"/>
<reference evidence="2 3" key="1">
    <citation type="submission" date="2024-06" db="EMBL/GenBank/DDBJ databases">
        <title>Genomic Encyclopedia of Type Strains, Phase IV (KMG-IV): sequencing the most valuable type-strain genomes for metagenomic binning, comparative biology and taxonomic classification.</title>
        <authorList>
            <person name="Goeker M."/>
        </authorList>
    </citation>
    <scope>NUCLEOTIDE SEQUENCE [LARGE SCALE GENOMIC DNA]</scope>
    <source>
        <strain evidence="2 3">DSM 17809</strain>
    </source>
</reference>
<protein>
    <recommendedName>
        <fullName evidence="4">MFS transporter</fullName>
    </recommendedName>
</protein>
<keyword evidence="1" id="KW-0812">Transmembrane</keyword>
<accession>A0ABV2EJS8</accession>
<dbReference type="RefSeq" id="WP_331929606.1">
    <property type="nucleotide sequence ID" value="NZ_JBEPLU010000002.1"/>
</dbReference>
<gene>
    <name evidence="2" type="ORF">ABID41_002403</name>
</gene>
<dbReference type="EMBL" id="JBEPLU010000002">
    <property type="protein sequence ID" value="MET3527285.1"/>
    <property type="molecule type" value="Genomic_DNA"/>
</dbReference>
<keyword evidence="1" id="KW-1133">Transmembrane helix</keyword>
<sequence>MATHTTEHETRRSDRRGAGYYFLLFALLAFTGLYFGVAIPTFLGIIGAG</sequence>
<keyword evidence="3" id="KW-1185">Reference proteome</keyword>
<evidence type="ECO:0008006" key="4">
    <source>
        <dbReference type="Google" id="ProtNLM"/>
    </source>
</evidence>
<name>A0ABV2EJS8_9CAUL</name>